<dbReference type="CTD" id="20323276"/>
<evidence type="ECO:0000256" key="1">
    <source>
        <dbReference type="SAM" id="MobiDB-lite"/>
    </source>
</evidence>
<dbReference type="KEGG" id="ovi:T265_09097"/>
<name>A0A074ZHX4_OPIVI</name>
<keyword evidence="3" id="KW-1185">Reference proteome</keyword>
<evidence type="ECO:0000313" key="3">
    <source>
        <dbReference type="Proteomes" id="UP000054324"/>
    </source>
</evidence>
<dbReference type="EMBL" id="KL596874">
    <property type="protein sequence ID" value="KER22890.1"/>
    <property type="molecule type" value="Genomic_DNA"/>
</dbReference>
<evidence type="ECO:0000313" key="2">
    <source>
        <dbReference type="EMBL" id="KER22890.1"/>
    </source>
</evidence>
<proteinExistence type="predicted"/>
<accession>A0A074ZHX4</accession>
<protein>
    <submittedName>
        <fullName evidence="2">Uncharacterized protein</fullName>
    </submittedName>
</protein>
<dbReference type="OrthoDB" id="6270362at2759"/>
<dbReference type="GeneID" id="20323276"/>
<sequence>MASQAATKKLVESLPVIGLPFDTAQSCGLQSPRFAHIRTRLLNRLEQDPLLTLNAIANKYQRLTNLQHDTTLVQSGGQGGSEVHAVRQASKPSGS</sequence>
<dbReference type="RefSeq" id="XP_009173349.1">
    <property type="nucleotide sequence ID" value="XM_009175085.1"/>
</dbReference>
<gene>
    <name evidence="2" type="ORF">T265_09097</name>
</gene>
<dbReference type="Proteomes" id="UP000054324">
    <property type="component" value="Unassembled WGS sequence"/>
</dbReference>
<organism evidence="2 3">
    <name type="scientific">Opisthorchis viverrini</name>
    <name type="common">Southeast Asian liver fluke</name>
    <dbReference type="NCBI Taxonomy" id="6198"/>
    <lineage>
        <taxon>Eukaryota</taxon>
        <taxon>Metazoa</taxon>
        <taxon>Spiralia</taxon>
        <taxon>Lophotrochozoa</taxon>
        <taxon>Platyhelminthes</taxon>
        <taxon>Trematoda</taxon>
        <taxon>Digenea</taxon>
        <taxon>Opisthorchiida</taxon>
        <taxon>Opisthorchiata</taxon>
        <taxon>Opisthorchiidae</taxon>
        <taxon>Opisthorchis</taxon>
    </lineage>
</organism>
<feature type="region of interest" description="Disordered" evidence="1">
    <location>
        <begin position="71"/>
        <end position="95"/>
    </location>
</feature>
<reference evidence="2 3" key="1">
    <citation type="submission" date="2013-11" db="EMBL/GenBank/DDBJ databases">
        <title>Opisthorchis viverrini - life in the bile duct.</title>
        <authorList>
            <person name="Young N.D."/>
            <person name="Nagarajan N."/>
            <person name="Lin S.J."/>
            <person name="Korhonen P.K."/>
            <person name="Jex A.R."/>
            <person name="Hall R.S."/>
            <person name="Safavi-Hemami H."/>
            <person name="Kaewkong W."/>
            <person name="Bertrand D."/>
            <person name="Gao S."/>
            <person name="Seet Q."/>
            <person name="Wongkham S."/>
            <person name="Teh B.T."/>
            <person name="Wongkham C."/>
            <person name="Intapan P.M."/>
            <person name="Maleewong W."/>
            <person name="Yang X."/>
            <person name="Hu M."/>
            <person name="Wang Z."/>
            <person name="Hofmann A."/>
            <person name="Sternberg P.W."/>
            <person name="Tan P."/>
            <person name="Wang J."/>
            <person name="Gasser R.B."/>
        </authorList>
    </citation>
    <scope>NUCLEOTIDE SEQUENCE [LARGE SCALE GENOMIC DNA]</scope>
</reference>
<dbReference type="AlphaFoldDB" id="A0A074ZHX4"/>